<keyword evidence="3" id="KW-1185">Reference proteome</keyword>
<evidence type="ECO:0000259" key="1">
    <source>
        <dbReference type="Pfam" id="PF06094"/>
    </source>
</evidence>
<dbReference type="GO" id="GO:0016740">
    <property type="term" value="F:transferase activity"/>
    <property type="evidence" value="ECO:0007669"/>
    <property type="project" value="UniProtKB-KW"/>
</dbReference>
<dbReference type="SUPFAM" id="SSF110857">
    <property type="entry name" value="Gamma-glutamyl cyclotransferase-like"/>
    <property type="match status" value="1"/>
</dbReference>
<dbReference type="Proteomes" id="UP000526083">
    <property type="component" value="Unassembled WGS sequence"/>
</dbReference>
<evidence type="ECO:0000313" key="3">
    <source>
        <dbReference type="Proteomes" id="UP000526083"/>
    </source>
</evidence>
<keyword evidence="2" id="KW-0808">Transferase</keyword>
<dbReference type="Gene3D" id="3.10.490.10">
    <property type="entry name" value="Gamma-glutamyl cyclotransferase-like"/>
    <property type="match status" value="1"/>
</dbReference>
<sequence length="117" mass="12618">MATPQPAQLLFSYGTLRSPAVQLDTLGHLVTCEVDVLTGYTVDYVEVDDPRDDAPGVNTHARVRGTGSALDKVIGFVFEVTDAELDAIDNYEASRGCRSEVTLVSGRTAWAYLPVKA</sequence>
<dbReference type="AlphaFoldDB" id="A0A7W3JMX0"/>
<dbReference type="EMBL" id="JACGWY010000001">
    <property type="protein sequence ID" value="MBA8815735.1"/>
    <property type="molecule type" value="Genomic_DNA"/>
</dbReference>
<feature type="domain" description="Gamma-glutamylcyclotransferase AIG2-like" evidence="1">
    <location>
        <begin position="10"/>
        <end position="113"/>
    </location>
</feature>
<evidence type="ECO:0000313" key="2">
    <source>
        <dbReference type="EMBL" id="MBA8815735.1"/>
    </source>
</evidence>
<organism evidence="2 3">
    <name type="scientific">Microbacterium halimionae</name>
    <dbReference type="NCBI Taxonomy" id="1526413"/>
    <lineage>
        <taxon>Bacteria</taxon>
        <taxon>Bacillati</taxon>
        <taxon>Actinomycetota</taxon>
        <taxon>Actinomycetes</taxon>
        <taxon>Micrococcales</taxon>
        <taxon>Microbacteriaceae</taxon>
        <taxon>Microbacterium</taxon>
    </lineage>
</organism>
<accession>A0A7W3JMX0</accession>
<dbReference type="Pfam" id="PF06094">
    <property type="entry name" value="GGACT"/>
    <property type="match status" value="1"/>
</dbReference>
<dbReference type="InterPro" id="IPR013024">
    <property type="entry name" value="GGCT-like"/>
</dbReference>
<dbReference type="InterPro" id="IPR009288">
    <property type="entry name" value="AIG2-like_dom"/>
</dbReference>
<reference evidence="2 3" key="1">
    <citation type="submission" date="2020-07" db="EMBL/GenBank/DDBJ databases">
        <title>Sequencing the genomes of 1000 actinobacteria strains.</title>
        <authorList>
            <person name="Klenk H.-P."/>
        </authorList>
    </citation>
    <scope>NUCLEOTIDE SEQUENCE [LARGE SCALE GENOMIC DNA]</scope>
    <source>
        <strain evidence="2 3">DSM 27576</strain>
    </source>
</reference>
<name>A0A7W3JMX0_9MICO</name>
<protein>
    <submittedName>
        <fullName evidence="2">Gamma-glutamylcyclotransferase (GGCT)/AIG2-like uncharacterized protein YtfP</fullName>
    </submittedName>
</protein>
<dbReference type="RefSeq" id="WP_167048749.1">
    <property type="nucleotide sequence ID" value="NZ_JAAOZB010000002.1"/>
</dbReference>
<comment type="caution">
    <text evidence="2">The sequence shown here is derived from an EMBL/GenBank/DDBJ whole genome shotgun (WGS) entry which is preliminary data.</text>
</comment>
<gene>
    <name evidence="2" type="ORF">FHX48_000787</name>
</gene>
<proteinExistence type="predicted"/>
<dbReference type="InterPro" id="IPR036568">
    <property type="entry name" value="GGCT-like_sf"/>
</dbReference>
<dbReference type="CDD" id="cd06661">
    <property type="entry name" value="GGCT_like"/>
    <property type="match status" value="1"/>
</dbReference>